<protein>
    <submittedName>
        <fullName evidence="2">GIY-YIG nuclease family protein</fullName>
    </submittedName>
</protein>
<sequence length="393" mass="42285">MVEALCSRPFKLSSLEGSAIGVYVLICDALGTNSELYVGSASDLRRRLKAHPRLHEFASNVRAYAVTGGGDVSPDEARLVERLLIAQFSALPQLNRQLPSGRCASFERYVGWRAFAGAAAMLIARSEPALRLLSLQALAAGPSMPVEHGVYAALVPTSGGVEKRLDRPVRARSVQFASVMDEELGVVPQPAILKAGSEILLKATQSMPSGALMARFEARFAGLIEELSPDTGRLTSDLVFRSASMMTAFVLGSTRGQLQLWDRPPLRGARSQLALPLDFWRSHDVHVLRRARPIDIRRAFASVSIMKEPDWPRAARGYAPAAIAMAWSVAPRARQLSIKLDLVMSALLACALAGNAAADVFDHFCRSLRDVGLISSRAARLGSASPGETGDAT</sequence>
<dbReference type="KEGG" id="cmet:K6K41_01995"/>
<name>A0A9E6ULG5_9HYPH</name>
<dbReference type="InterPro" id="IPR000305">
    <property type="entry name" value="GIY-YIG_endonuc"/>
</dbReference>
<gene>
    <name evidence="2" type="ORF">K6K41_01995</name>
</gene>
<evidence type="ECO:0000259" key="1">
    <source>
        <dbReference type="PROSITE" id="PS50164"/>
    </source>
</evidence>
<evidence type="ECO:0000313" key="2">
    <source>
        <dbReference type="EMBL" id="QZO00527.1"/>
    </source>
</evidence>
<reference evidence="2" key="1">
    <citation type="submission" date="2021-08" db="EMBL/GenBank/DDBJ databases">
        <authorList>
            <person name="Zhang H."/>
            <person name="Xu M."/>
            <person name="Yu Z."/>
            <person name="Yang L."/>
            <person name="Cai Y."/>
        </authorList>
    </citation>
    <scope>NUCLEOTIDE SEQUENCE</scope>
    <source>
        <strain evidence="2">CHL1</strain>
    </source>
</reference>
<dbReference type="AlphaFoldDB" id="A0A9E6ULG5"/>
<feature type="domain" description="GIY-YIG" evidence="1">
    <location>
        <begin position="18"/>
        <end position="96"/>
    </location>
</feature>
<keyword evidence="3" id="KW-1185">Reference proteome</keyword>
<dbReference type="RefSeq" id="WP_261403730.1">
    <property type="nucleotide sequence ID" value="NZ_CP081869.1"/>
</dbReference>
<evidence type="ECO:0000313" key="3">
    <source>
        <dbReference type="Proteomes" id="UP000825701"/>
    </source>
</evidence>
<organism evidence="2 3">
    <name type="scientific">Chenggangzhangella methanolivorans</name>
    <dbReference type="NCBI Taxonomy" id="1437009"/>
    <lineage>
        <taxon>Bacteria</taxon>
        <taxon>Pseudomonadati</taxon>
        <taxon>Pseudomonadota</taxon>
        <taxon>Alphaproteobacteria</taxon>
        <taxon>Hyphomicrobiales</taxon>
        <taxon>Methylopilaceae</taxon>
        <taxon>Chenggangzhangella</taxon>
    </lineage>
</organism>
<dbReference type="PROSITE" id="PS50164">
    <property type="entry name" value="GIY_YIG"/>
    <property type="match status" value="1"/>
</dbReference>
<dbReference type="CDD" id="cd00719">
    <property type="entry name" value="GIY-YIG_SF"/>
    <property type="match status" value="1"/>
</dbReference>
<accession>A0A9E6ULG5</accession>
<proteinExistence type="predicted"/>
<dbReference type="EMBL" id="CP081869">
    <property type="protein sequence ID" value="QZO00527.1"/>
    <property type="molecule type" value="Genomic_DNA"/>
</dbReference>
<dbReference type="Proteomes" id="UP000825701">
    <property type="component" value="Chromosome"/>
</dbReference>
<dbReference type="InterPro" id="IPR035901">
    <property type="entry name" value="GIY-YIG_endonuc_sf"/>
</dbReference>
<dbReference type="Pfam" id="PF01541">
    <property type="entry name" value="GIY-YIG"/>
    <property type="match status" value="1"/>
</dbReference>
<dbReference type="SUPFAM" id="SSF82771">
    <property type="entry name" value="GIY-YIG endonuclease"/>
    <property type="match status" value="1"/>
</dbReference>